<gene>
    <name evidence="13" type="primary">nhaB</name>
    <name evidence="14" type="ORF">SAMN02745213_00357</name>
</gene>
<feature type="transmembrane region" description="Helical" evidence="13">
    <location>
        <begin position="392"/>
        <end position="416"/>
    </location>
</feature>
<evidence type="ECO:0000256" key="7">
    <source>
        <dbReference type="ARBA" id="ARBA00022692"/>
    </source>
</evidence>
<evidence type="ECO:0000256" key="11">
    <source>
        <dbReference type="ARBA" id="ARBA00023136"/>
    </source>
</evidence>
<dbReference type="PANTHER" id="PTHR43302">
    <property type="entry name" value="TRANSPORTER ARSB-RELATED"/>
    <property type="match status" value="1"/>
</dbReference>
<feature type="transmembrane region" description="Helical" evidence="13">
    <location>
        <begin position="456"/>
        <end position="474"/>
    </location>
</feature>
<comment type="function">
    <text evidence="13">Na(+)/H(+) antiporter that extrudes sodium in exchange for external protons.</text>
</comment>
<comment type="caution">
    <text evidence="13">Lacks conserved residue(s) required for the propagation of feature annotation.</text>
</comment>
<dbReference type="HAMAP" id="MF_01599">
    <property type="entry name" value="NhaB"/>
    <property type="match status" value="1"/>
</dbReference>
<dbReference type="AlphaFoldDB" id="A0A1T4UZT0"/>
<evidence type="ECO:0000256" key="6">
    <source>
        <dbReference type="ARBA" id="ARBA00022519"/>
    </source>
</evidence>
<dbReference type="InterPro" id="IPR004671">
    <property type="entry name" value="Na+/H+_antiporter_NhaB"/>
</dbReference>
<evidence type="ECO:0000256" key="13">
    <source>
        <dbReference type="HAMAP-Rule" id="MF_01599"/>
    </source>
</evidence>
<dbReference type="GO" id="GO:0015385">
    <property type="term" value="F:sodium:proton antiporter activity"/>
    <property type="evidence" value="ECO:0007669"/>
    <property type="project" value="InterPro"/>
</dbReference>
<keyword evidence="3 13" id="KW-0813">Transport</keyword>
<comment type="subcellular location">
    <subcellularLocation>
        <location evidence="1 13">Cell membrane</location>
        <topology evidence="1 13">Multi-pass membrane protein</topology>
    </subcellularLocation>
</comment>
<evidence type="ECO:0000256" key="2">
    <source>
        <dbReference type="ARBA" id="ARBA00006036"/>
    </source>
</evidence>
<evidence type="ECO:0000256" key="5">
    <source>
        <dbReference type="ARBA" id="ARBA00022475"/>
    </source>
</evidence>
<feature type="transmembrane region" description="Helical" evidence="13">
    <location>
        <begin position="200"/>
        <end position="221"/>
    </location>
</feature>
<keyword evidence="4 13" id="KW-0050">Antiport</keyword>
<dbReference type="RefSeq" id="WP_143675581.1">
    <property type="nucleotide sequence ID" value="NZ_FUXX01000003.1"/>
</dbReference>
<keyword evidence="5 13" id="KW-1003">Cell membrane</keyword>
<evidence type="ECO:0000256" key="1">
    <source>
        <dbReference type="ARBA" id="ARBA00004651"/>
    </source>
</evidence>
<keyword evidence="8 13" id="KW-1133">Transmembrane helix</keyword>
<evidence type="ECO:0000256" key="4">
    <source>
        <dbReference type="ARBA" id="ARBA00022449"/>
    </source>
</evidence>
<keyword evidence="7 13" id="KW-0812">Transmembrane</keyword>
<dbReference type="NCBIfam" id="NF007093">
    <property type="entry name" value="PRK09547.1"/>
    <property type="match status" value="1"/>
</dbReference>
<keyword evidence="9 13" id="KW-0915">Sodium</keyword>
<evidence type="ECO:0000256" key="12">
    <source>
        <dbReference type="ARBA" id="ARBA00023201"/>
    </source>
</evidence>
<dbReference type="GO" id="GO:0005886">
    <property type="term" value="C:plasma membrane"/>
    <property type="evidence" value="ECO:0007669"/>
    <property type="project" value="UniProtKB-SubCell"/>
</dbReference>
<feature type="transmembrane region" description="Helical" evidence="13">
    <location>
        <begin position="98"/>
        <end position="120"/>
    </location>
</feature>
<evidence type="ECO:0000256" key="10">
    <source>
        <dbReference type="ARBA" id="ARBA00023065"/>
    </source>
</evidence>
<reference evidence="15" key="1">
    <citation type="submission" date="2017-02" db="EMBL/GenBank/DDBJ databases">
        <authorList>
            <person name="Varghese N."/>
            <person name="Submissions S."/>
        </authorList>
    </citation>
    <scope>NUCLEOTIDE SEQUENCE [LARGE SCALE GENOMIC DNA]</scope>
    <source>
        <strain evidence="15">DSM 3072</strain>
    </source>
</reference>
<keyword evidence="11 13" id="KW-0472">Membrane</keyword>
<organism evidence="14 15">
    <name type="scientific">Succinivibrio dextrinosolvens DSM 3072</name>
    <dbReference type="NCBI Taxonomy" id="1123324"/>
    <lineage>
        <taxon>Bacteria</taxon>
        <taxon>Pseudomonadati</taxon>
        <taxon>Pseudomonadota</taxon>
        <taxon>Gammaproteobacteria</taxon>
        <taxon>Aeromonadales</taxon>
        <taxon>Succinivibrionaceae</taxon>
        <taxon>Succinivibrio</taxon>
    </lineage>
</organism>
<dbReference type="PANTHER" id="PTHR43302:SF1">
    <property type="entry name" value="NA(+)_H(+) ANTIPORTER NHAB"/>
    <property type="match status" value="1"/>
</dbReference>
<accession>A0A1T4UZT0</accession>
<keyword evidence="10 13" id="KW-0406">Ion transport</keyword>
<dbReference type="Proteomes" id="UP000242432">
    <property type="component" value="Unassembled WGS sequence"/>
</dbReference>
<comment type="catalytic activity">
    <reaction evidence="13">
        <text>2 Na(+)(in) + 3 H(+)(out) = 2 Na(+)(out) + 3 H(+)(in)</text>
        <dbReference type="Rhea" id="RHEA:29247"/>
        <dbReference type="ChEBI" id="CHEBI:15378"/>
        <dbReference type="ChEBI" id="CHEBI:29101"/>
    </reaction>
</comment>
<proteinExistence type="inferred from homology"/>
<evidence type="ECO:0000256" key="3">
    <source>
        <dbReference type="ARBA" id="ARBA00022448"/>
    </source>
</evidence>
<evidence type="ECO:0000256" key="9">
    <source>
        <dbReference type="ARBA" id="ARBA00023053"/>
    </source>
</evidence>
<dbReference type="EMBL" id="FUXX01000003">
    <property type="protein sequence ID" value="SKA58146.1"/>
    <property type="molecule type" value="Genomic_DNA"/>
</dbReference>
<protein>
    <recommendedName>
        <fullName evidence="13">Na(+)/H(+) antiporter NhaB</fullName>
    </recommendedName>
    <alternativeName>
        <fullName evidence="13">Sodium/proton antiporter NhaB</fullName>
    </alternativeName>
</protein>
<comment type="similarity">
    <text evidence="2 13">Belongs to the NhaB Na(+)/H(+) (TC 2.A.34) antiporter family.</text>
</comment>
<feature type="transmembrane region" description="Helical" evidence="13">
    <location>
        <begin position="132"/>
        <end position="157"/>
    </location>
</feature>
<feature type="transmembrane region" description="Helical" evidence="13">
    <location>
        <begin position="302"/>
        <end position="333"/>
    </location>
</feature>
<evidence type="ECO:0000313" key="15">
    <source>
        <dbReference type="Proteomes" id="UP000242432"/>
    </source>
</evidence>
<feature type="transmembrane region" description="Helical" evidence="13">
    <location>
        <begin position="353"/>
        <end position="371"/>
    </location>
</feature>
<keyword evidence="15" id="KW-1185">Reference proteome</keyword>
<feature type="transmembrane region" description="Helical" evidence="13">
    <location>
        <begin position="481"/>
        <end position="500"/>
    </location>
</feature>
<dbReference type="Pfam" id="PF06450">
    <property type="entry name" value="NhaB"/>
    <property type="match status" value="1"/>
</dbReference>
<evidence type="ECO:0000256" key="8">
    <source>
        <dbReference type="ARBA" id="ARBA00022989"/>
    </source>
</evidence>
<keyword evidence="6" id="KW-0997">Cell inner membrane</keyword>
<dbReference type="STRING" id="83771.SAMN02910357_00196"/>
<keyword evidence="12 13" id="KW-0739">Sodium transport</keyword>
<sequence length="524" mass="57758">MNTSISYAKAGILNFLGNAPAWYKNAIIAFLVINPIVAHYSMFVAGWLLVLEFIFTLAMALDCYPLEAGGLLVIEACFIGMCDVHNVTHEIEANLEVIMLLMFMVAGIHFVRDFLLFFFTKLLVKVRSNIKLAFMFCFMSAFLSAFADALTVLAIIISTCVGLYQLYMLIITSNNALSIVSTNDDIVPEEHKQNLTEFRAFLRSLLMHAAVGTTLGGVCTLVGEPQNLIIGSVCKWSFMDYAFRMCSISLPVLACGLTTCVMLEKFKLFGYGHVMPQQIYDIMVKKDTDQTKELTKRDKLNLIIQGLCVVWLIFALGFHLASVGLIGLSVIVLATSLCGVTSEGPIGKAFTESMPFCSLLCVFFTVVTVIAEQGLFTPIIDRVFSAPREFHIPIFYLANGIISSVSDNVFVATIYIEQVRDALVDGVITPEHFDELAIAINAGTNLPSVATPNGQAAFLFLLTSPIAALIKLPYFKMMYMALPYTIVLTVVGLLTTWFLMPIASEWFVSNGLLHMPTVELILGK</sequence>
<feature type="transmembrane region" description="Helical" evidence="13">
    <location>
        <begin position="241"/>
        <end position="263"/>
    </location>
</feature>
<name>A0A1T4UZT0_9GAMM</name>
<evidence type="ECO:0000313" key="14">
    <source>
        <dbReference type="EMBL" id="SKA58146.1"/>
    </source>
</evidence>